<feature type="transmembrane region" description="Helical" evidence="1">
    <location>
        <begin position="20"/>
        <end position="49"/>
    </location>
</feature>
<keyword evidence="1" id="KW-0812">Transmembrane</keyword>
<gene>
    <name evidence="2" type="ORF">KL86DYS1_10260</name>
</gene>
<dbReference type="SUPFAM" id="SSF48371">
    <property type="entry name" value="ARM repeat"/>
    <property type="match status" value="1"/>
</dbReference>
<protein>
    <recommendedName>
        <fullName evidence="3">HEAT repeat domain-containing protein</fullName>
    </recommendedName>
</protein>
<dbReference type="Gene3D" id="1.25.10.10">
    <property type="entry name" value="Leucine-rich Repeat Variant"/>
    <property type="match status" value="1"/>
</dbReference>
<name>A0A212IW48_9BACT</name>
<keyword evidence="1" id="KW-1133">Transmembrane helix</keyword>
<proteinExistence type="predicted"/>
<dbReference type="InterPro" id="IPR016024">
    <property type="entry name" value="ARM-type_fold"/>
</dbReference>
<dbReference type="RefSeq" id="WP_296938107.1">
    <property type="nucleotide sequence ID" value="NZ_LT599032.1"/>
</dbReference>
<accession>A0A212IW48</accession>
<sequence length="390" mass="45225">MEEIFDTVRFYIYYWDSQFIGFPIVIRIVSTLVILLAILYIVSLFRFIYLAYSLERKKKHFEQVKQKYTIKLKDILFSTLNTYPDAVKSELEIENVSFKKWEKVDITQLILSIKQEKKIEKINVNNYLAVIDALGLISFWEENLRDKSLEKNMQALRMLDSLGINIPGSILANKVQGLNSNLRKYAKSEHIRFASHDAFKFLEEDFDGDLNPLDEIRIHASLKERAKLKSLPLLIRWVNTAQNEAYKCFLIKEIGLFKQAGSASQLLELYQNTKSFRIKASIAETLGLLKYTQAVPILTLNYDSNPEFVQASIINAMGQFATPEALAFLEVIYNQTSDDELFIKIVRNIYLIDCRKETYLRLKDVTTNIFRKSVFANAEQTEIETNESIA</sequence>
<evidence type="ECO:0000313" key="2">
    <source>
        <dbReference type="EMBL" id="SBV91145.1"/>
    </source>
</evidence>
<evidence type="ECO:0008006" key="3">
    <source>
        <dbReference type="Google" id="ProtNLM"/>
    </source>
</evidence>
<dbReference type="AlphaFoldDB" id="A0A212IW48"/>
<dbReference type="EMBL" id="FLUM01000001">
    <property type="protein sequence ID" value="SBV91145.1"/>
    <property type="molecule type" value="Genomic_DNA"/>
</dbReference>
<evidence type="ECO:0000256" key="1">
    <source>
        <dbReference type="SAM" id="Phobius"/>
    </source>
</evidence>
<dbReference type="InterPro" id="IPR011989">
    <property type="entry name" value="ARM-like"/>
</dbReference>
<organism evidence="2">
    <name type="scientific">uncultured Dysgonomonas sp</name>
    <dbReference type="NCBI Taxonomy" id="206096"/>
    <lineage>
        <taxon>Bacteria</taxon>
        <taxon>Pseudomonadati</taxon>
        <taxon>Bacteroidota</taxon>
        <taxon>Bacteroidia</taxon>
        <taxon>Bacteroidales</taxon>
        <taxon>Dysgonomonadaceae</taxon>
        <taxon>Dysgonomonas</taxon>
        <taxon>environmental samples</taxon>
    </lineage>
</organism>
<keyword evidence="1" id="KW-0472">Membrane</keyword>
<reference evidence="2" key="1">
    <citation type="submission" date="2016-04" db="EMBL/GenBank/DDBJ databases">
        <authorList>
            <person name="Evans L.H."/>
            <person name="Alamgir A."/>
            <person name="Owens N."/>
            <person name="Weber N.D."/>
            <person name="Virtaneva K."/>
            <person name="Barbian K."/>
            <person name="Babar A."/>
            <person name="Rosenke K."/>
        </authorList>
    </citation>
    <scope>NUCLEOTIDE SEQUENCE</scope>
    <source>
        <strain evidence="2">86-1</strain>
    </source>
</reference>